<dbReference type="EMBL" id="QJKJ01001351">
    <property type="protein sequence ID" value="RDY08033.1"/>
    <property type="molecule type" value="Genomic_DNA"/>
</dbReference>
<feature type="non-terminal residue" evidence="1">
    <location>
        <position position="1"/>
    </location>
</feature>
<dbReference type="Gene3D" id="3.30.70.270">
    <property type="match status" value="1"/>
</dbReference>
<proteinExistence type="predicted"/>
<dbReference type="InterPro" id="IPR043128">
    <property type="entry name" value="Rev_trsase/Diguanyl_cyclase"/>
</dbReference>
<dbReference type="Proteomes" id="UP000257109">
    <property type="component" value="Unassembled WGS sequence"/>
</dbReference>
<feature type="non-terminal residue" evidence="1">
    <location>
        <position position="348"/>
    </location>
</feature>
<dbReference type="InterPro" id="IPR043502">
    <property type="entry name" value="DNA/RNA_pol_sf"/>
</dbReference>
<dbReference type="SUPFAM" id="SSF56672">
    <property type="entry name" value="DNA/RNA polymerases"/>
    <property type="match status" value="1"/>
</dbReference>
<protein>
    <recommendedName>
        <fullName evidence="3">Enzymatic polyprotein</fullName>
    </recommendedName>
</protein>
<dbReference type="PANTHER" id="PTHR48434:SF1">
    <property type="entry name" value="(RAPE) HYPOTHETICAL PROTEIN"/>
    <property type="match status" value="1"/>
</dbReference>
<accession>A0A371HZ42</accession>
<evidence type="ECO:0008006" key="3">
    <source>
        <dbReference type="Google" id="ProtNLM"/>
    </source>
</evidence>
<dbReference type="AlphaFoldDB" id="A0A371HZ42"/>
<organism evidence="1 2">
    <name type="scientific">Mucuna pruriens</name>
    <name type="common">Velvet bean</name>
    <name type="synonym">Dolichos pruriens</name>
    <dbReference type="NCBI Taxonomy" id="157652"/>
    <lineage>
        <taxon>Eukaryota</taxon>
        <taxon>Viridiplantae</taxon>
        <taxon>Streptophyta</taxon>
        <taxon>Embryophyta</taxon>
        <taxon>Tracheophyta</taxon>
        <taxon>Spermatophyta</taxon>
        <taxon>Magnoliopsida</taxon>
        <taxon>eudicotyledons</taxon>
        <taxon>Gunneridae</taxon>
        <taxon>Pentapetalae</taxon>
        <taxon>rosids</taxon>
        <taxon>fabids</taxon>
        <taxon>Fabales</taxon>
        <taxon>Fabaceae</taxon>
        <taxon>Papilionoideae</taxon>
        <taxon>50 kb inversion clade</taxon>
        <taxon>NPAAA clade</taxon>
        <taxon>indigoferoid/millettioid clade</taxon>
        <taxon>Phaseoleae</taxon>
        <taxon>Mucuna</taxon>
    </lineage>
</organism>
<name>A0A371HZ42_MUCPR</name>
<dbReference type="PANTHER" id="PTHR48434">
    <property type="entry name" value="(RAPE) HYPOTHETICAL PROTEIN"/>
    <property type="match status" value="1"/>
</dbReference>
<evidence type="ECO:0000313" key="1">
    <source>
        <dbReference type="EMBL" id="RDY08033.1"/>
    </source>
</evidence>
<keyword evidence="2" id="KW-1185">Reference proteome</keyword>
<gene>
    <name evidence="1" type="ORF">CR513_07789</name>
</gene>
<dbReference type="OrthoDB" id="1743486at2759"/>
<sequence>TTIPISRSIEFGENFPNEIKDKTQLQRVLGCVNYIAEFIPNIRIICAPLYKRLRKNPPKWNNEMTQILQKFLTKFLIHTDCKAAPSVLTKDVQILVSKHIFASEHIKGKHNFLPDFLTREFLHDKQKSKIQYGPLLGSNKIEINSSSTSTGPTSSSLGPNYQNPLKSQYSLAQILKNPIPRPTNPLVSSSNRFTPLYFNTITGPKSQLITSIPEPLTNQYVDKPELLSIMTLESYTIKEDIKTLIVHIFAKTFNYLPNNLLKTQRFYEFILVDIDSAENIHTRDDQGNILFSNMKIMNILSPQDWDQPLFDSKSFSRSFNPTGYTYYDYIDVWYNTLYINPEKHSWFV</sequence>
<comment type="caution">
    <text evidence="1">The sequence shown here is derived from an EMBL/GenBank/DDBJ whole genome shotgun (WGS) entry which is preliminary data.</text>
</comment>
<reference evidence="1" key="1">
    <citation type="submission" date="2018-05" db="EMBL/GenBank/DDBJ databases">
        <title>Draft genome of Mucuna pruriens seed.</title>
        <authorList>
            <person name="Nnadi N.E."/>
            <person name="Vos R."/>
            <person name="Hasami M.H."/>
            <person name="Devisetty U.K."/>
            <person name="Aguiy J.C."/>
        </authorList>
    </citation>
    <scope>NUCLEOTIDE SEQUENCE [LARGE SCALE GENOMIC DNA]</scope>
    <source>
        <strain evidence="1">JCA_2017</strain>
    </source>
</reference>
<evidence type="ECO:0000313" key="2">
    <source>
        <dbReference type="Proteomes" id="UP000257109"/>
    </source>
</evidence>